<organism evidence="3 4">
    <name type="scientific">Schizophyllum amplum</name>
    <dbReference type="NCBI Taxonomy" id="97359"/>
    <lineage>
        <taxon>Eukaryota</taxon>
        <taxon>Fungi</taxon>
        <taxon>Dikarya</taxon>
        <taxon>Basidiomycota</taxon>
        <taxon>Agaricomycotina</taxon>
        <taxon>Agaricomycetes</taxon>
        <taxon>Agaricomycetidae</taxon>
        <taxon>Agaricales</taxon>
        <taxon>Schizophyllaceae</taxon>
        <taxon>Schizophyllum</taxon>
    </lineage>
</organism>
<name>A0A550CXP9_9AGAR</name>
<evidence type="ECO:0000256" key="1">
    <source>
        <dbReference type="SAM" id="MobiDB-lite"/>
    </source>
</evidence>
<keyword evidence="2" id="KW-1133">Transmembrane helix</keyword>
<evidence type="ECO:0000256" key="2">
    <source>
        <dbReference type="SAM" id="Phobius"/>
    </source>
</evidence>
<dbReference type="EMBL" id="VDMD01000001">
    <property type="protein sequence ID" value="TRM69576.1"/>
    <property type="molecule type" value="Genomic_DNA"/>
</dbReference>
<evidence type="ECO:0000313" key="4">
    <source>
        <dbReference type="Proteomes" id="UP000320762"/>
    </source>
</evidence>
<reference evidence="3 4" key="1">
    <citation type="journal article" date="2019" name="New Phytol.">
        <title>Comparative genomics reveals unique wood-decay strategies and fruiting body development in the Schizophyllaceae.</title>
        <authorList>
            <person name="Almasi E."/>
            <person name="Sahu N."/>
            <person name="Krizsan K."/>
            <person name="Balint B."/>
            <person name="Kovacs G.M."/>
            <person name="Kiss B."/>
            <person name="Cseklye J."/>
            <person name="Drula E."/>
            <person name="Henrissat B."/>
            <person name="Nagy I."/>
            <person name="Chovatia M."/>
            <person name="Adam C."/>
            <person name="LaButti K."/>
            <person name="Lipzen A."/>
            <person name="Riley R."/>
            <person name="Grigoriev I.V."/>
            <person name="Nagy L.G."/>
        </authorList>
    </citation>
    <scope>NUCLEOTIDE SEQUENCE [LARGE SCALE GENOMIC DNA]</scope>
    <source>
        <strain evidence="3 4">NL-1724</strain>
    </source>
</reference>
<evidence type="ECO:0000313" key="3">
    <source>
        <dbReference type="EMBL" id="TRM69576.1"/>
    </source>
</evidence>
<dbReference type="OrthoDB" id="3023285at2759"/>
<proteinExistence type="predicted"/>
<comment type="caution">
    <text evidence="3">The sequence shown here is derived from an EMBL/GenBank/DDBJ whole genome shotgun (WGS) entry which is preliminary data.</text>
</comment>
<protein>
    <recommendedName>
        <fullName evidence="5">Mid2 domain-containing protein</fullName>
    </recommendedName>
</protein>
<keyword evidence="2" id="KW-0812">Transmembrane</keyword>
<keyword evidence="2" id="KW-0472">Membrane</keyword>
<feature type="region of interest" description="Disordered" evidence="1">
    <location>
        <begin position="172"/>
        <end position="211"/>
    </location>
</feature>
<feature type="transmembrane region" description="Helical" evidence="2">
    <location>
        <begin position="93"/>
        <end position="114"/>
    </location>
</feature>
<evidence type="ECO:0008006" key="5">
    <source>
        <dbReference type="Google" id="ProtNLM"/>
    </source>
</evidence>
<dbReference type="Proteomes" id="UP000320762">
    <property type="component" value="Unassembled WGS sequence"/>
</dbReference>
<dbReference type="AlphaFoldDB" id="A0A550CXP9"/>
<gene>
    <name evidence="3" type="ORF">BD626DRAFT_14813</name>
</gene>
<keyword evidence="4" id="KW-1185">Reference proteome</keyword>
<sequence length="211" mass="22073">MMMNAERRQSGDEGVAASIYDGEISKLDVEASATSAASAAASTITAPIVSIFPVTQTVDGSEQVHAATITLFPAAGATAASGSHHGLNSGKTAGIAVGSAVGAILLALLGLLLWRRRAVRSSSHWRNRMHGGWQDLEGKRAIPVDNHASASAYPADVKRPIELDTAQVSRVDPMAPTFTRAPRRPSNPYTDTPTHKRSDSGYAPPSVATAY</sequence>
<accession>A0A550CXP9</accession>